<comment type="caution">
    <text evidence="1">The sequence shown here is derived from an EMBL/GenBank/DDBJ whole genome shotgun (WGS) entry which is preliminary data.</text>
</comment>
<sequence length="355" mass="40417">MKEKLKMNLQLFALDGLDEPIFTQDNIDAYMGEDETLEGYLGDVLFPNSDQDDNKVKITKNGKARVPSAYVQHFGTEALPMGREASAEEKYEEMDPIKIKMNMSAELYYKYVKGNISKNFAEQMLEEIVKIPKSIKDKIEFMRFEAFSGEIVLDEATGYKKTVKLLLDAEHKANIETAADKWSDTVNSEPIEDMIHWQEVAELEDTARAVTSRKIVRYLLKNENIRAEYFGDSISPHKRLTLTQLNDYLEGLGLPRIVTYEKKGWVQAKGGIVIKKRFLPEDKFIMFGESAPGQTLRTESVEQIKGKNIVTVEDMIAVKQYEDDESESITWKGATIQLPILSEDGLENVFNATVI</sequence>
<reference evidence="1 2" key="1">
    <citation type="submission" date="2019-03" db="EMBL/GenBank/DDBJ databases">
        <title>Subsurface microbial communities from deep shales in Ohio and West Virginia, USA.</title>
        <authorList>
            <person name="Wrighton K."/>
        </authorList>
    </citation>
    <scope>NUCLEOTIDE SEQUENCE [LARGE SCALE GENOMIC DNA]</scope>
    <source>
        <strain evidence="1 2">MSL 6dP</strain>
    </source>
</reference>
<dbReference type="AlphaFoldDB" id="A0A4R8GIY6"/>
<dbReference type="InterPro" id="IPR005564">
    <property type="entry name" value="Major_capsid_GpE"/>
</dbReference>
<name>A0A4R8GIY6_9FIRM</name>
<keyword evidence="2" id="KW-1185">Reference proteome</keyword>
<proteinExistence type="predicted"/>
<dbReference type="EMBL" id="SOEG01000057">
    <property type="protein sequence ID" value="TDX44318.1"/>
    <property type="molecule type" value="Genomic_DNA"/>
</dbReference>
<protein>
    <submittedName>
        <fullName evidence="1">Major capsid protein E</fullName>
    </submittedName>
</protein>
<dbReference type="Proteomes" id="UP000295832">
    <property type="component" value="Unassembled WGS sequence"/>
</dbReference>
<dbReference type="RefSeq" id="WP_134119165.1">
    <property type="nucleotide sequence ID" value="NZ_SOEG01000057.1"/>
</dbReference>
<dbReference type="Pfam" id="PF03864">
    <property type="entry name" value="Phage_cap_E"/>
    <property type="match status" value="1"/>
</dbReference>
<accession>A0A4R8GIY6</accession>
<organism evidence="1 2">
    <name type="scientific">Orenia marismortui</name>
    <dbReference type="NCBI Taxonomy" id="46469"/>
    <lineage>
        <taxon>Bacteria</taxon>
        <taxon>Bacillati</taxon>
        <taxon>Bacillota</taxon>
        <taxon>Clostridia</taxon>
        <taxon>Halanaerobiales</taxon>
        <taxon>Halobacteroidaceae</taxon>
        <taxon>Orenia</taxon>
    </lineage>
</organism>
<gene>
    <name evidence="1" type="ORF">C7959_1575</name>
</gene>
<evidence type="ECO:0000313" key="1">
    <source>
        <dbReference type="EMBL" id="TDX44318.1"/>
    </source>
</evidence>
<evidence type="ECO:0000313" key="2">
    <source>
        <dbReference type="Proteomes" id="UP000295832"/>
    </source>
</evidence>